<reference evidence="3 4" key="1">
    <citation type="submission" date="2019-07" db="EMBL/GenBank/DDBJ databases">
        <title>Whole genome shotgun sequence of Cellulomonas aerilata NBRC 106308.</title>
        <authorList>
            <person name="Hosoyama A."/>
            <person name="Uohara A."/>
            <person name="Ohji S."/>
            <person name="Ichikawa N."/>
        </authorList>
    </citation>
    <scope>NUCLEOTIDE SEQUENCE [LARGE SCALE GENOMIC DNA]</scope>
    <source>
        <strain evidence="3 4">NBRC 106308</strain>
    </source>
</reference>
<proteinExistence type="predicted"/>
<dbReference type="EMBL" id="BJYY01000001">
    <property type="protein sequence ID" value="GEO32720.1"/>
    <property type="molecule type" value="Genomic_DNA"/>
</dbReference>
<feature type="transmembrane region" description="Helical" evidence="2">
    <location>
        <begin position="46"/>
        <end position="62"/>
    </location>
</feature>
<evidence type="ECO:0000256" key="2">
    <source>
        <dbReference type="SAM" id="Phobius"/>
    </source>
</evidence>
<feature type="region of interest" description="Disordered" evidence="1">
    <location>
        <begin position="89"/>
        <end position="111"/>
    </location>
</feature>
<comment type="caution">
    <text evidence="3">The sequence shown here is derived from an EMBL/GenBank/DDBJ whole genome shotgun (WGS) entry which is preliminary data.</text>
</comment>
<keyword evidence="4" id="KW-1185">Reference proteome</keyword>
<dbReference type="InterPro" id="IPR019662">
    <property type="entry name" value="DUF2516"/>
</dbReference>
<gene>
    <name evidence="3" type="ORF">CAE01nite_04450</name>
</gene>
<feature type="transmembrane region" description="Helical" evidence="2">
    <location>
        <begin position="68"/>
        <end position="84"/>
    </location>
</feature>
<dbReference type="Pfam" id="PF10724">
    <property type="entry name" value="DUF2516"/>
    <property type="match status" value="1"/>
</dbReference>
<dbReference type="AlphaFoldDB" id="A0A512D8W3"/>
<sequence>MIATLQTWIYILLYLVVFLLSAWALLDAATRPASAFVDAGKRTKKLWLLVTGAATAISFVALPPLGAGGFLVIFAAVAAGVYLADVRPAVKPYSGGRGGRGRGTPPSRGGW</sequence>
<evidence type="ECO:0000313" key="4">
    <source>
        <dbReference type="Proteomes" id="UP000321181"/>
    </source>
</evidence>
<dbReference type="Proteomes" id="UP000321181">
    <property type="component" value="Unassembled WGS sequence"/>
</dbReference>
<evidence type="ECO:0008006" key="5">
    <source>
        <dbReference type="Google" id="ProtNLM"/>
    </source>
</evidence>
<feature type="transmembrane region" description="Helical" evidence="2">
    <location>
        <begin position="6"/>
        <end position="26"/>
    </location>
</feature>
<accession>A0A512D8W3</accession>
<keyword evidence="2" id="KW-0812">Transmembrane</keyword>
<keyword evidence="2" id="KW-0472">Membrane</keyword>
<keyword evidence="2" id="KW-1133">Transmembrane helix</keyword>
<dbReference type="OrthoDB" id="4774469at2"/>
<protein>
    <recommendedName>
        <fullName evidence="5">DUF2516 domain-containing protein</fullName>
    </recommendedName>
</protein>
<organism evidence="3 4">
    <name type="scientific">Cellulomonas aerilata</name>
    <dbReference type="NCBI Taxonomy" id="515326"/>
    <lineage>
        <taxon>Bacteria</taxon>
        <taxon>Bacillati</taxon>
        <taxon>Actinomycetota</taxon>
        <taxon>Actinomycetes</taxon>
        <taxon>Micrococcales</taxon>
        <taxon>Cellulomonadaceae</taxon>
        <taxon>Cellulomonas</taxon>
    </lineage>
</organism>
<name>A0A512D8W3_9CELL</name>
<evidence type="ECO:0000313" key="3">
    <source>
        <dbReference type="EMBL" id="GEO32720.1"/>
    </source>
</evidence>
<evidence type="ECO:0000256" key="1">
    <source>
        <dbReference type="SAM" id="MobiDB-lite"/>
    </source>
</evidence>
<dbReference type="RefSeq" id="WP_146899245.1">
    <property type="nucleotide sequence ID" value="NZ_BAAARM010000001.1"/>
</dbReference>